<keyword evidence="2" id="KW-1185">Reference proteome</keyword>
<name>A0A3G9J226_9ACTN</name>
<reference evidence="1 2" key="1">
    <citation type="submission" date="2018-11" db="EMBL/GenBank/DDBJ databases">
        <title>Complete genome sequence of Nocardioides baekrokdamisoli strain KCTC 39748.</title>
        <authorList>
            <person name="Kang S.W."/>
            <person name="Lee K.C."/>
            <person name="Kim K.K."/>
            <person name="Kim J.S."/>
            <person name="Kim D.S."/>
            <person name="Ko S.H."/>
            <person name="Yang S.H."/>
            <person name="Shin Y.K."/>
            <person name="Lee J.S."/>
        </authorList>
    </citation>
    <scope>NUCLEOTIDE SEQUENCE [LARGE SCALE GENOMIC DNA]</scope>
    <source>
        <strain evidence="1 2">KCTC 39748</strain>
    </source>
</reference>
<dbReference type="RefSeq" id="WP_164512546.1">
    <property type="nucleotide sequence ID" value="NZ_AP019307.1"/>
</dbReference>
<dbReference type="EMBL" id="AP019307">
    <property type="protein sequence ID" value="BBH17504.1"/>
    <property type="molecule type" value="Genomic_DNA"/>
</dbReference>
<gene>
    <name evidence="1" type="ORF">Back2_17910</name>
</gene>
<proteinExistence type="predicted"/>
<dbReference type="Proteomes" id="UP000271573">
    <property type="component" value="Chromosome"/>
</dbReference>
<sequence>MAFLGLGPDDLRIAAATLRRAQEMRIEREDRLVKNLAIETANNLGKVLAPLFKGG</sequence>
<accession>A0A3G9J226</accession>
<dbReference type="AlphaFoldDB" id="A0A3G9J226"/>
<evidence type="ECO:0000313" key="1">
    <source>
        <dbReference type="EMBL" id="BBH17504.1"/>
    </source>
</evidence>
<protein>
    <submittedName>
        <fullName evidence="1">Uncharacterized protein</fullName>
    </submittedName>
</protein>
<dbReference type="KEGG" id="nbe:Back2_17910"/>
<organism evidence="1 2">
    <name type="scientific">Nocardioides baekrokdamisoli</name>
    <dbReference type="NCBI Taxonomy" id="1804624"/>
    <lineage>
        <taxon>Bacteria</taxon>
        <taxon>Bacillati</taxon>
        <taxon>Actinomycetota</taxon>
        <taxon>Actinomycetes</taxon>
        <taxon>Propionibacteriales</taxon>
        <taxon>Nocardioidaceae</taxon>
        <taxon>Nocardioides</taxon>
    </lineage>
</organism>
<evidence type="ECO:0000313" key="2">
    <source>
        <dbReference type="Proteomes" id="UP000271573"/>
    </source>
</evidence>